<evidence type="ECO:0000256" key="6">
    <source>
        <dbReference type="ARBA" id="ARBA00023010"/>
    </source>
</evidence>
<feature type="coiled-coil region" evidence="8">
    <location>
        <begin position="4"/>
        <end position="42"/>
    </location>
</feature>
<name>A0A2K8NZ24_9MOLU</name>
<dbReference type="AlphaFoldDB" id="A0A2K8NZ24"/>
<evidence type="ECO:0000256" key="3">
    <source>
        <dbReference type="ARBA" id="ARBA00022692"/>
    </source>
</evidence>
<evidence type="ECO:0000256" key="9">
    <source>
        <dbReference type="SAM" id="Phobius"/>
    </source>
</evidence>
<evidence type="ECO:0000256" key="1">
    <source>
        <dbReference type="ARBA" id="ARBA00004370"/>
    </source>
</evidence>
<evidence type="ECO:0000256" key="8">
    <source>
        <dbReference type="SAM" id="Coils"/>
    </source>
</evidence>
<keyword evidence="4" id="KW-0653">Protein transport</keyword>
<keyword evidence="6" id="KW-0811">Translocation</keyword>
<dbReference type="InterPro" id="IPR038379">
    <property type="entry name" value="SecE_sf"/>
</dbReference>
<evidence type="ECO:0000313" key="10">
    <source>
        <dbReference type="EMBL" id="ATZ19072.1"/>
    </source>
</evidence>
<protein>
    <submittedName>
        <fullName evidence="10">Preprotein translocase subunit SecE</fullName>
    </submittedName>
</protein>
<feature type="transmembrane region" description="Helical" evidence="9">
    <location>
        <begin position="119"/>
        <end position="136"/>
    </location>
</feature>
<dbReference type="GO" id="GO:0008320">
    <property type="term" value="F:protein transmembrane transporter activity"/>
    <property type="evidence" value="ECO:0007669"/>
    <property type="project" value="InterPro"/>
</dbReference>
<comment type="subcellular location">
    <subcellularLocation>
        <location evidence="1">Membrane</location>
    </subcellularLocation>
</comment>
<evidence type="ECO:0000256" key="5">
    <source>
        <dbReference type="ARBA" id="ARBA00022989"/>
    </source>
</evidence>
<evidence type="ECO:0000256" key="4">
    <source>
        <dbReference type="ARBA" id="ARBA00022927"/>
    </source>
</evidence>
<keyword evidence="3 9" id="KW-0812">Transmembrane</keyword>
<keyword evidence="5 9" id="KW-1133">Transmembrane helix</keyword>
<keyword evidence="7 9" id="KW-0472">Membrane</keyword>
<accession>A0A2K8NZ24</accession>
<dbReference type="InterPro" id="IPR005807">
    <property type="entry name" value="SecE_bac"/>
</dbReference>
<evidence type="ECO:0000256" key="2">
    <source>
        <dbReference type="ARBA" id="ARBA00022448"/>
    </source>
</evidence>
<keyword evidence="2" id="KW-0813">Transport</keyword>
<evidence type="ECO:0000313" key="11">
    <source>
        <dbReference type="Proteomes" id="UP000232230"/>
    </source>
</evidence>
<evidence type="ECO:0000256" key="7">
    <source>
        <dbReference type="ARBA" id="ARBA00023136"/>
    </source>
</evidence>
<dbReference type="Gene3D" id="1.20.5.1030">
    <property type="entry name" value="Preprotein translocase secy subunit"/>
    <property type="match status" value="1"/>
</dbReference>
<proteinExistence type="predicted"/>
<organism evidence="10 11">
    <name type="scientific">Williamsoniiplasma somnilux</name>
    <dbReference type="NCBI Taxonomy" id="215578"/>
    <lineage>
        <taxon>Bacteria</taxon>
        <taxon>Bacillati</taxon>
        <taxon>Mycoplasmatota</taxon>
        <taxon>Mollicutes</taxon>
        <taxon>Entomoplasmatales</taxon>
        <taxon>Williamsoniiplasma</taxon>
    </lineage>
</organism>
<keyword evidence="8" id="KW-0175">Coiled coil</keyword>
<dbReference type="GO" id="GO:0006886">
    <property type="term" value="P:intracellular protein transport"/>
    <property type="evidence" value="ECO:0007669"/>
    <property type="project" value="InterPro"/>
</dbReference>
<dbReference type="GO" id="GO:0016020">
    <property type="term" value="C:membrane"/>
    <property type="evidence" value="ECO:0007669"/>
    <property type="project" value="UniProtKB-SubCell"/>
</dbReference>
<dbReference type="GO" id="GO:0006605">
    <property type="term" value="P:protein targeting"/>
    <property type="evidence" value="ECO:0007669"/>
    <property type="project" value="InterPro"/>
</dbReference>
<dbReference type="Pfam" id="PF00584">
    <property type="entry name" value="SecE"/>
    <property type="match status" value="1"/>
</dbReference>
<reference evidence="10 11" key="1">
    <citation type="submission" date="2017-11" db="EMBL/GenBank/DDBJ databases">
        <title>Genome sequence of Entomoplasma somnilux PYAN-1 (ATCC 49194).</title>
        <authorList>
            <person name="Lo W.-S."/>
            <person name="Gasparich G.E."/>
            <person name="Kuo C.-H."/>
        </authorList>
    </citation>
    <scope>NUCLEOTIDE SEQUENCE [LARGE SCALE GENOMIC DNA]</scope>
    <source>
        <strain evidence="10 11">PYAN-1</strain>
    </source>
</reference>
<dbReference type="GO" id="GO:0009306">
    <property type="term" value="P:protein secretion"/>
    <property type="evidence" value="ECO:0007669"/>
    <property type="project" value="InterPro"/>
</dbReference>
<dbReference type="KEGG" id="esx:ESOMN_v1c06900"/>
<dbReference type="EMBL" id="CP024965">
    <property type="protein sequence ID" value="ATZ19072.1"/>
    <property type="molecule type" value="Genomic_DNA"/>
</dbReference>
<keyword evidence="11" id="KW-1185">Reference proteome</keyword>
<gene>
    <name evidence="10" type="ORF">ESOMN_v1c06900</name>
</gene>
<dbReference type="InterPro" id="IPR001901">
    <property type="entry name" value="Translocase_SecE/Sec61-g"/>
</dbReference>
<sequence>MKNKNDSKAKANKAKLEKIEARQKAKEAKAAYKLQKSSLKKNKNQNIVNSYDDEGIINKVQIDSKEIKRKTKKSIRVKKIKEAKDKIDWKLSFKEFPVKMVKEVNKIKWSSRINLSKKYITVLIFMAVFALVFYFVDWGLQELFALIKVV</sequence>
<dbReference type="NCBIfam" id="TIGR00964">
    <property type="entry name" value="secE_bact"/>
    <property type="match status" value="1"/>
</dbReference>
<dbReference type="RefSeq" id="WP_051445522.1">
    <property type="nucleotide sequence ID" value="NZ_CP024965.1"/>
</dbReference>
<dbReference type="Proteomes" id="UP000232230">
    <property type="component" value="Chromosome"/>
</dbReference>